<evidence type="ECO:0000313" key="9">
    <source>
        <dbReference type="EMBL" id="ERM96348.1"/>
    </source>
</evidence>
<dbReference type="InterPro" id="IPR036879">
    <property type="entry name" value="TF_MADSbox_sf"/>
</dbReference>
<dbReference type="PROSITE" id="PS00350">
    <property type="entry name" value="MADS_BOX_1"/>
    <property type="match status" value="1"/>
</dbReference>
<keyword evidence="10" id="KW-1185">Reference proteome</keyword>
<dbReference type="Gene3D" id="3.40.1810.10">
    <property type="entry name" value="Transcription factor, MADS-box"/>
    <property type="match status" value="1"/>
</dbReference>
<evidence type="ECO:0000313" key="10">
    <source>
        <dbReference type="Proteomes" id="UP000017836"/>
    </source>
</evidence>
<dbReference type="AlphaFoldDB" id="W1NLE9"/>
<evidence type="ECO:0000256" key="1">
    <source>
        <dbReference type="ARBA" id="ARBA00004123"/>
    </source>
</evidence>
<dbReference type="InterPro" id="IPR033896">
    <property type="entry name" value="MEF2-like_N"/>
</dbReference>
<dbReference type="Pfam" id="PF00319">
    <property type="entry name" value="SRF-TF"/>
    <property type="match status" value="1"/>
</dbReference>
<evidence type="ECO:0000256" key="3">
    <source>
        <dbReference type="ARBA" id="ARBA00023125"/>
    </source>
</evidence>
<dbReference type="HOGENOM" id="CLU_053053_0_4_1"/>
<dbReference type="InterPro" id="IPR002100">
    <property type="entry name" value="TF_MADSbox"/>
</dbReference>
<keyword evidence="6" id="KW-0175">Coiled coil</keyword>
<dbReference type="Gramene" id="ERM96348">
    <property type="protein sequence ID" value="ERM96348"/>
    <property type="gene ID" value="AMTR_s00001p00217560"/>
</dbReference>
<dbReference type="SUPFAM" id="SSF55455">
    <property type="entry name" value="SRF-like"/>
    <property type="match status" value="1"/>
</dbReference>
<evidence type="ECO:0000259" key="7">
    <source>
        <dbReference type="PROSITE" id="PS50066"/>
    </source>
</evidence>
<gene>
    <name evidence="9" type="ORF">AMTR_s00001p00217560</name>
</gene>
<dbReference type="InterPro" id="IPR050142">
    <property type="entry name" value="MADS-box/MEF2_TF"/>
</dbReference>
<evidence type="ECO:0000256" key="6">
    <source>
        <dbReference type="SAM" id="Coils"/>
    </source>
</evidence>
<dbReference type="SMART" id="SM00432">
    <property type="entry name" value="MADS"/>
    <property type="match status" value="1"/>
</dbReference>
<dbReference type="GO" id="GO:0006357">
    <property type="term" value="P:regulation of transcription by RNA polymerase II"/>
    <property type="evidence" value="ECO:0000318"/>
    <property type="project" value="GO_Central"/>
</dbReference>
<dbReference type="PANTHER" id="PTHR48019">
    <property type="entry name" value="SERUM RESPONSE FACTOR HOMOLOG"/>
    <property type="match status" value="1"/>
</dbReference>
<evidence type="ECO:0000256" key="5">
    <source>
        <dbReference type="ARBA" id="ARBA00023242"/>
    </source>
</evidence>
<sequence length="230" mass="27215">MGRGKIEIKRIENPTNRQVTYSKRRGGIIKKAKELTVLCDAEVSLIMFSSTGKFSEYCSPSTSTKKIYDRYQQVSETNLWDTHYEENGFFLVLQKMQRDLGNLKEESNRLRKLIRQKMGEDINELKYKELRDLEQNLEEWVKRIRDKKNHLVTNQTETCKKRIKNLEEQNKMMRHMMEEDEAERGLEDDGDYESQLALGVRNTHLFAYRMRPAEGNIHDRGYGLNDLRLG</sequence>
<protein>
    <recommendedName>
        <fullName evidence="11">APETALA3-like protein</fullName>
    </recommendedName>
</protein>
<evidence type="ECO:0000256" key="4">
    <source>
        <dbReference type="ARBA" id="ARBA00023163"/>
    </source>
</evidence>
<dbReference type="GO" id="GO:0046983">
    <property type="term" value="F:protein dimerization activity"/>
    <property type="evidence" value="ECO:0007669"/>
    <property type="project" value="InterPro"/>
</dbReference>
<reference evidence="10" key="1">
    <citation type="journal article" date="2013" name="Science">
        <title>The Amborella genome and the evolution of flowering plants.</title>
        <authorList>
            <consortium name="Amborella Genome Project"/>
        </authorList>
    </citation>
    <scope>NUCLEOTIDE SEQUENCE [LARGE SCALE GENOMIC DNA]</scope>
</reference>
<dbReference type="Pfam" id="PF01486">
    <property type="entry name" value="K-box"/>
    <property type="match status" value="1"/>
</dbReference>
<dbReference type="PROSITE" id="PS51297">
    <property type="entry name" value="K_BOX"/>
    <property type="match status" value="1"/>
</dbReference>
<dbReference type="PROSITE" id="PS50066">
    <property type="entry name" value="MADS_BOX_2"/>
    <property type="match status" value="1"/>
</dbReference>
<dbReference type="GO" id="GO:0045944">
    <property type="term" value="P:positive regulation of transcription by RNA polymerase II"/>
    <property type="evidence" value="ECO:0007669"/>
    <property type="project" value="InterPro"/>
</dbReference>
<dbReference type="SMR" id="W1NLE9"/>
<evidence type="ECO:0000259" key="8">
    <source>
        <dbReference type="PROSITE" id="PS51297"/>
    </source>
</evidence>
<keyword evidence="4" id="KW-0804">Transcription</keyword>
<dbReference type="GO" id="GO:0005634">
    <property type="term" value="C:nucleus"/>
    <property type="evidence" value="ECO:0007669"/>
    <property type="project" value="UniProtKB-SubCell"/>
</dbReference>
<keyword evidence="5" id="KW-0539">Nucleus</keyword>
<keyword evidence="3" id="KW-0238">DNA-binding</keyword>
<dbReference type="Proteomes" id="UP000017836">
    <property type="component" value="Unassembled WGS sequence"/>
</dbReference>
<name>W1NLE9_AMBTC</name>
<evidence type="ECO:0000256" key="2">
    <source>
        <dbReference type="ARBA" id="ARBA00023015"/>
    </source>
</evidence>
<feature type="coiled-coil region" evidence="6">
    <location>
        <begin position="93"/>
        <end position="183"/>
    </location>
</feature>
<dbReference type="eggNOG" id="KOG0014">
    <property type="taxonomic scope" value="Eukaryota"/>
</dbReference>
<proteinExistence type="predicted"/>
<dbReference type="CDD" id="cd00265">
    <property type="entry name" value="MADS_MEF2_like"/>
    <property type="match status" value="1"/>
</dbReference>
<feature type="domain" description="K-box" evidence="8">
    <location>
        <begin position="93"/>
        <end position="183"/>
    </location>
</feature>
<evidence type="ECO:0008006" key="11">
    <source>
        <dbReference type="Google" id="ProtNLM"/>
    </source>
</evidence>
<dbReference type="EMBL" id="KI397142">
    <property type="protein sequence ID" value="ERM96348.1"/>
    <property type="molecule type" value="Genomic_DNA"/>
</dbReference>
<accession>W1NLE9</accession>
<dbReference type="PRINTS" id="PR00404">
    <property type="entry name" value="MADSDOMAIN"/>
</dbReference>
<dbReference type="GO" id="GO:0000981">
    <property type="term" value="F:DNA-binding transcription factor activity, RNA polymerase II-specific"/>
    <property type="evidence" value="ECO:0000318"/>
    <property type="project" value="GO_Central"/>
</dbReference>
<feature type="domain" description="MADS-box" evidence="7">
    <location>
        <begin position="1"/>
        <end position="61"/>
    </location>
</feature>
<keyword evidence="2" id="KW-0805">Transcription regulation</keyword>
<dbReference type="GO" id="GO:0000978">
    <property type="term" value="F:RNA polymerase II cis-regulatory region sequence-specific DNA binding"/>
    <property type="evidence" value="ECO:0000318"/>
    <property type="project" value="GO_Central"/>
</dbReference>
<comment type="subcellular location">
    <subcellularLocation>
        <location evidence="1">Nucleus</location>
    </subcellularLocation>
</comment>
<organism evidence="9 10">
    <name type="scientific">Amborella trichopoda</name>
    <dbReference type="NCBI Taxonomy" id="13333"/>
    <lineage>
        <taxon>Eukaryota</taxon>
        <taxon>Viridiplantae</taxon>
        <taxon>Streptophyta</taxon>
        <taxon>Embryophyta</taxon>
        <taxon>Tracheophyta</taxon>
        <taxon>Spermatophyta</taxon>
        <taxon>Magnoliopsida</taxon>
        <taxon>Amborellales</taxon>
        <taxon>Amborellaceae</taxon>
        <taxon>Amborella</taxon>
    </lineage>
</organism>
<dbReference type="InterPro" id="IPR002487">
    <property type="entry name" value="TF_Kbox"/>
</dbReference>
<dbReference type="OMA" id="HGMAYRR"/>